<evidence type="ECO:0000313" key="5">
    <source>
        <dbReference type="Proteomes" id="UP001523369"/>
    </source>
</evidence>
<reference evidence="4 5" key="1">
    <citation type="submission" date="2022-06" db="EMBL/GenBank/DDBJ databases">
        <title>New Species of the Genus Actinoplanes, ActinopZanes ferrugineus.</title>
        <authorList>
            <person name="Ding P."/>
        </authorList>
    </citation>
    <scope>NUCLEOTIDE SEQUENCE [LARGE SCALE GENOMIC DNA]</scope>
    <source>
        <strain evidence="4 5">TRM88003</strain>
    </source>
</reference>
<dbReference type="EMBL" id="JAMYJR010000040">
    <property type="protein sequence ID" value="MCO8275905.1"/>
    <property type="molecule type" value="Genomic_DNA"/>
</dbReference>
<dbReference type="PANTHER" id="PTHR42693:SF43">
    <property type="entry name" value="BLL2667 PROTEIN"/>
    <property type="match status" value="1"/>
</dbReference>
<name>A0ABT1E165_9ACTN</name>
<dbReference type="PANTHER" id="PTHR42693">
    <property type="entry name" value="ARYLSULFATASE FAMILY MEMBER"/>
    <property type="match status" value="1"/>
</dbReference>
<dbReference type="InterPro" id="IPR050738">
    <property type="entry name" value="Sulfatase"/>
</dbReference>
<organism evidence="4 5">
    <name type="scientific">Paractinoplanes aksuensis</name>
    <dbReference type="NCBI Taxonomy" id="2939490"/>
    <lineage>
        <taxon>Bacteria</taxon>
        <taxon>Bacillati</taxon>
        <taxon>Actinomycetota</taxon>
        <taxon>Actinomycetes</taxon>
        <taxon>Micromonosporales</taxon>
        <taxon>Micromonosporaceae</taxon>
        <taxon>Paractinoplanes</taxon>
    </lineage>
</organism>
<sequence length="700" mass="76936">MGRAFRGVINLDVRDSVADWETYTPARAPAGAPNVLLVLYDDTGPAAWEPFGGRIAMPVLGRLAADGLRYSQWHTAGLGPATRSCLLTGRHHHENAYAGLTGAATGFPGSHGRIPREHVFLAEVLRRHGWGTFWLGKNHNVPVSEHGPGATRENWPAARGFDRFYGFLGGQTDQWHPSLVSDNHRVEPWGPPEPGYHLSEDLAGRAVRFLRDLRQSAPDKPWFMIFAPAAGHTPHQAPREWIDRYRGRFDDGYDAYRHWALPRMIERGVLPAGTQLAPAPPRWDSLPAEQRRLSARTAEVYAGFADHTDQQVGRVVDHLAATGELATTLVIVAAVAGATGTAGWAQAFSTPFRGVKRDCHEGGVCAPLVVHWPAGIRARGEVRHQYHHAVDIVPTVLHCCGVPWPEDRPPLPGVSLRYSFDAPQAPGTRHTQYYAVLGGRALWHDGWKAVAEHPPASGRGRFDHDRWQLFHTDTDRSEAHDLAAARPEKVQELVNIWFREAERFAVLPLDDRTVAEVLLEERAEPAGPSTRTFHPDAASVPGRDAPDLRGRSFRITCEVELEDAAGILVAQGGHALFVKDQRLWYINQQQLVSDDLPTGRCRLGVEFAKERIGDGYEAIGTARLLVNDRIVAGGPMRTRPGPFSPGPGLSVGRHSGEAVSDAYRPPFPFTGGRILRVEVTTGADQQVDLAREAATILADE</sequence>
<dbReference type="Proteomes" id="UP001523369">
    <property type="component" value="Unassembled WGS sequence"/>
</dbReference>
<accession>A0ABT1E165</accession>
<evidence type="ECO:0000313" key="4">
    <source>
        <dbReference type="EMBL" id="MCO8275905.1"/>
    </source>
</evidence>
<feature type="domain" description="Sulfatase N-terminal" evidence="3">
    <location>
        <begin position="33"/>
        <end position="402"/>
    </location>
</feature>
<protein>
    <submittedName>
        <fullName evidence="4">Arylsulfatase</fullName>
    </submittedName>
</protein>
<evidence type="ECO:0000256" key="2">
    <source>
        <dbReference type="SAM" id="MobiDB-lite"/>
    </source>
</evidence>
<dbReference type="Gene3D" id="3.30.1120.10">
    <property type="match status" value="1"/>
</dbReference>
<comment type="similarity">
    <text evidence="1">Belongs to the sulfatase family.</text>
</comment>
<dbReference type="Gene3D" id="3.40.720.10">
    <property type="entry name" value="Alkaline Phosphatase, subunit A"/>
    <property type="match status" value="1"/>
</dbReference>
<dbReference type="Pfam" id="PF00884">
    <property type="entry name" value="Sulfatase"/>
    <property type="match status" value="1"/>
</dbReference>
<proteinExistence type="inferred from homology"/>
<evidence type="ECO:0000259" key="3">
    <source>
        <dbReference type="Pfam" id="PF00884"/>
    </source>
</evidence>
<keyword evidence="5" id="KW-1185">Reference proteome</keyword>
<feature type="region of interest" description="Disordered" evidence="2">
    <location>
        <begin position="525"/>
        <end position="545"/>
    </location>
</feature>
<dbReference type="InterPro" id="IPR017850">
    <property type="entry name" value="Alkaline_phosphatase_core_sf"/>
</dbReference>
<comment type="caution">
    <text evidence="4">The sequence shown here is derived from an EMBL/GenBank/DDBJ whole genome shotgun (WGS) entry which is preliminary data.</text>
</comment>
<dbReference type="RefSeq" id="WP_253241939.1">
    <property type="nucleotide sequence ID" value="NZ_JAMYJR010000040.1"/>
</dbReference>
<dbReference type="CDD" id="cd16025">
    <property type="entry name" value="PAS_like"/>
    <property type="match status" value="1"/>
</dbReference>
<evidence type="ECO:0000256" key="1">
    <source>
        <dbReference type="ARBA" id="ARBA00008779"/>
    </source>
</evidence>
<gene>
    <name evidence="4" type="ORF">M1L60_35535</name>
</gene>
<dbReference type="SUPFAM" id="SSF53649">
    <property type="entry name" value="Alkaline phosphatase-like"/>
    <property type="match status" value="1"/>
</dbReference>
<dbReference type="InterPro" id="IPR000917">
    <property type="entry name" value="Sulfatase_N"/>
</dbReference>